<evidence type="ECO:0008006" key="4">
    <source>
        <dbReference type="Google" id="ProtNLM"/>
    </source>
</evidence>
<dbReference type="Proteomes" id="UP000813461">
    <property type="component" value="Unassembled WGS sequence"/>
</dbReference>
<dbReference type="EMBL" id="JAGMVJ010000001">
    <property type="protein sequence ID" value="KAH7094342.1"/>
    <property type="molecule type" value="Genomic_DNA"/>
</dbReference>
<comment type="caution">
    <text evidence="2">The sequence shown here is derived from an EMBL/GenBank/DDBJ whole genome shotgun (WGS) entry which is preliminary data.</text>
</comment>
<sequence length="116" mass="12865">MRQCRAVRLFARLTFSALCPTVVKCRASSRLHLPEKNLFSLCGLFAHFASRRLIASAGSFRAALLVLQCLRPALIESMTVVAATCRKACLKDANGWRFARLCPGLSLYEHAAIRRA</sequence>
<accession>A0A8K0W3J8</accession>
<feature type="chain" id="PRO_5035470129" description="Secreted protein" evidence="1">
    <location>
        <begin position="26"/>
        <end position="116"/>
    </location>
</feature>
<proteinExistence type="predicted"/>
<name>A0A8K0W3J8_9PLEO</name>
<evidence type="ECO:0000313" key="3">
    <source>
        <dbReference type="Proteomes" id="UP000813461"/>
    </source>
</evidence>
<keyword evidence="1" id="KW-0732">Signal</keyword>
<gene>
    <name evidence="2" type="ORF">FB567DRAFT_1619</name>
</gene>
<organism evidence="2 3">
    <name type="scientific">Paraphoma chrysanthemicola</name>
    <dbReference type="NCBI Taxonomy" id="798071"/>
    <lineage>
        <taxon>Eukaryota</taxon>
        <taxon>Fungi</taxon>
        <taxon>Dikarya</taxon>
        <taxon>Ascomycota</taxon>
        <taxon>Pezizomycotina</taxon>
        <taxon>Dothideomycetes</taxon>
        <taxon>Pleosporomycetidae</taxon>
        <taxon>Pleosporales</taxon>
        <taxon>Pleosporineae</taxon>
        <taxon>Phaeosphaeriaceae</taxon>
        <taxon>Paraphoma</taxon>
    </lineage>
</organism>
<dbReference type="AlphaFoldDB" id="A0A8K0W3J8"/>
<feature type="signal peptide" evidence="1">
    <location>
        <begin position="1"/>
        <end position="25"/>
    </location>
</feature>
<protein>
    <recommendedName>
        <fullName evidence="4">Secreted protein</fullName>
    </recommendedName>
</protein>
<evidence type="ECO:0000256" key="1">
    <source>
        <dbReference type="SAM" id="SignalP"/>
    </source>
</evidence>
<evidence type="ECO:0000313" key="2">
    <source>
        <dbReference type="EMBL" id="KAH7094342.1"/>
    </source>
</evidence>
<reference evidence="2" key="1">
    <citation type="journal article" date="2021" name="Nat. Commun.">
        <title>Genetic determinants of endophytism in the Arabidopsis root mycobiome.</title>
        <authorList>
            <person name="Mesny F."/>
            <person name="Miyauchi S."/>
            <person name="Thiergart T."/>
            <person name="Pickel B."/>
            <person name="Atanasova L."/>
            <person name="Karlsson M."/>
            <person name="Huettel B."/>
            <person name="Barry K.W."/>
            <person name="Haridas S."/>
            <person name="Chen C."/>
            <person name="Bauer D."/>
            <person name="Andreopoulos W."/>
            <person name="Pangilinan J."/>
            <person name="LaButti K."/>
            <person name="Riley R."/>
            <person name="Lipzen A."/>
            <person name="Clum A."/>
            <person name="Drula E."/>
            <person name="Henrissat B."/>
            <person name="Kohler A."/>
            <person name="Grigoriev I.V."/>
            <person name="Martin F.M."/>
            <person name="Hacquard S."/>
        </authorList>
    </citation>
    <scope>NUCLEOTIDE SEQUENCE</scope>
    <source>
        <strain evidence="2">MPI-SDFR-AT-0120</strain>
    </source>
</reference>
<keyword evidence="3" id="KW-1185">Reference proteome</keyword>